<evidence type="ECO:0000313" key="2">
    <source>
        <dbReference type="EMBL" id="CAH0535722.1"/>
    </source>
</evidence>
<feature type="chain" id="PRO_5046689505" evidence="1">
    <location>
        <begin position="23"/>
        <end position="123"/>
    </location>
</feature>
<dbReference type="EMBL" id="CAKLDI010000002">
    <property type="protein sequence ID" value="CAH0535722.1"/>
    <property type="molecule type" value="Genomic_DNA"/>
</dbReference>
<name>A0ABM8ZY24_9VIBR</name>
<sequence>MRKIFSYVLSSFLLVLSFNANAYFKLRGDAWNFFNEGEKIVYINGLMDGLYFLNDKTKNNFIVEGVSYKVYIQKLNQFYLAPENKALPIILGVEYITAELRGASQESLDAKINEMRKVFPIKS</sequence>
<evidence type="ECO:0000313" key="3">
    <source>
        <dbReference type="Proteomes" id="UP000838672"/>
    </source>
</evidence>
<evidence type="ECO:0000256" key="1">
    <source>
        <dbReference type="SAM" id="SignalP"/>
    </source>
</evidence>
<accession>A0ABM8ZY24</accession>
<reference evidence="2" key="1">
    <citation type="submission" date="2021-11" db="EMBL/GenBank/DDBJ databases">
        <authorList>
            <person name="Rodrigo-Torres L."/>
            <person name="Arahal R. D."/>
            <person name="Lucena T."/>
        </authorList>
    </citation>
    <scope>NUCLEOTIDE SEQUENCE</scope>
    <source>
        <strain evidence="2">CECT 7929</strain>
    </source>
</reference>
<feature type="signal peptide" evidence="1">
    <location>
        <begin position="1"/>
        <end position="22"/>
    </location>
</feature>
<proteinExistence type="predicted"/>
<organism evidence="2 3">
    <name type="scientific">Vibrio stylophorae</name>
    <dbReference type="NCBI Taxonomy" id="659351"/>
    <lineage>
        <taxon>Bacteria</taxon>
        <taxon>Pseudomonadati</taxon>
        <taxon>Pseudomonadota</taxon>
        <taxon>Gammaproteobacteria</taxon>
        <taxon>Vibrionales</taxon>
        <taxon>Vibrionaceae</taxon>
        <taxon>Vibrio</taxon>
    </lineage>
</organism>
<gene>
    <name evidence="2" type="ORF">VST7929_03196</name>
</gene>
<comment type="caution">
    <text evidence="2">The sequence shown here is derived from an EMBL/GenBank/DDBJ whole genome shotgun (WGS) entry which is preliminary data.</text>
</comment>
<keyword evidence="3" id="KW-1185">Reference proteome</keyword>
<dbReference type="RefSeq" id="WP_237468581.1">
    <property type="nucleotide sequence ID" value="NZ_CAKLDI010000002.1"/>
</dbReference>
<protein>
    <submittedName>
        <fullName evidence="2">Uncharacterized protein</fullName>
    </submittedName>
</protein>
<keyword evidence="1" id="KW-0732">Signal</keyword>
<dbReference type="Proteomes" id="UP000838672">
    <property type="component" value="Unassembled WGS sequence"/>
</dbReference>